<evidence type="ECO:0000313" key="2">
    <source>
        <dbReference type="Proteomes" id="UP001058974"/>
    </source>
</evidence>
<dbReference type="Gramene" id="Psat02G0356400-T1">
    <property type="protein sequence ID" value="KAI5437495.1"/>
    <property type="gene ID" value="KIW84_023564"/>
</dbReference>
<reference evidence="1 2" key="1">
    <citation type="journal article" date="2022" name="Nat. Genet.">
        <title>Improved pea reference genome and pan-genome highlight genomic features and evolutionary characteristics.</title>
        <authorList>
            <person name="Yang T."/>
            <person name="Liu R."/>
            <person name="Luo Y."/>
            <person name="Hu S."/>
            <person name="Wang D."/>
            <person name="Wang C."/>
            <person name="Pandey M.K."/>
            <person name="Ge S."/>
            <person name="Xu Q."/>
            <person name="Li N."/>
            <person name="Li G."/>
            <person name="Huang Y."/>
            <person name="Saxena R.K."/>
            <person name="Ji Y."/>
            <person name="Li M."/>
            <person name="Yan X."/>
            <person name="He Y."/>
            <person name="Liu Y."/>
            <person name="Wang X."/>
            <person name="Xiang C."/>
            <person name="Varshney R.K."/>
            <person name="Ding H."/>
            <person name="Gao S."/>
            <person name="Zong X."/>
        </authorList>
    </citation>
    <scope>NUCLEOTIDE SEQUENCE [LARGE SCALE GENOMIC DNA]</scope>
    <source>
        <strain evidence="1 2">cv. Zhongwan 6</strain>
    </source>
</reference>
<comment type="caution">
    <text evidence="1">The sequence shown here is derived from an EMBL/GenBank/DDBJ whole genome shotgun (WGS) entry which is preliminary data.</text>
</comment>
<dbReference type="AlphaFoldDB" id="A0A9D5BBC9"/>
<dbReference type="EMBL" id="JAMSHJ010000002">
    <property type="protein sequence ID" value="KAI5437495.1"/>
    <property type="molecule type" value="Genomic_DNA"/>
</dbReference>
<organism evidence="1 2">
    <name type="scientific">Pisum sativum</name>
    <name type="common">Garden pea</name>
    <name type="synonym">Lathyrus oleraceus</name>
    <dbReference type="NCBI Taxonomy" id="3888"/>
    <lineage>
        <taxon>Eukaryota</taxon>
        <taxon>Viridiplantae</taxon>
        <taxon>Streptophyta</taxon>
        <taxon>Embryophyta</taxon>
        <taxon>Tracheophyta</taxon>
        <taxon>Spermatophyta</taxon>
        <taxon>Magnoliopsida</taxon>
        <taxon>eudicotyledons</taxon>
        <taxon>Gunneridae</taxon>
        <taxon>Pentapetalae</taxon>
        <taxon>rosids</taxon>
        <taxon>fabids</taxon>
        <taxon>Fabales</taxon>
        <taxon>Fabaceae</taxon>
        <taxon>Papilionoideae</taxon>
        <taxon>50 kb inversion clade</taxon>
        <taxon>NPAAA clade</taxon>
        <taxon>Hologalegina</taxon>
        <taxon>IRL clade</taxon>
        <taxon>Fabeae</taxon>
        <taxon>Lathyrus</taxon>
    </lineage>
</organism>
<gene>
    <name evidence="1" type="ORF">KIW84_023564</name>
</gene>
<protein>
    <submittedName>
        <fullName evidence="1">Uncharacterized protein</fullName>
    </submittedName>
</protein>
<sequence length="196" mass="22122">MQKCIRLVVQPRNPPHIPEPLPWWYKSDLRSAFHQGATGHDIENRYPLKYEFRKIVKSGMVSFKDRAPNVKANPLPAHGNSSVNIVDGCPSANFKNLERVVIQYDNSNSNHINQRSVSPLVIWLAGLVPYSSDKVFPKDKEESIVIKKMEVSAVDPTSASKCQSGESINLKANDDDEVLRLIKSEFNMVEQLLQIP</sequence>
<name>A0A9D5BBC9_PEA</name>
<dbReference type="Proteomes" id="UP001058974">
    <property type="component" value="Chromosome 2"/>
</dbReference>
<accession>A0A9D5BBC9</accession>
<proteinExistence type="predicted"/>
<keyword evidence="2" id="KW-1185">Reference proteome</keyword>
<evidence type="ECO:0000313" key="1">
    <source>
        <dbReference type="EMBL" id="KAI5437495.1"/>
    </source>
</evidence>